<reference evidence="2" key="1">
    <citation type="journal article" date="2023" name="Mol. Phylogenet. Evol.">
        <title>Genome-scale phylogeny and comparative genomics of the fungal order Sordariales.</title>
        <authorList>
            <person name="Hensen N."/>
            <person name="Bonometti L."/>
            <person name="Westerberg I."/>
            <person name="Brannstrom I.O."/>
            <person name="Guillou S."/>
            <person name="Cros-Aarteil S."/>
            <person name="Calhoun S."/>
            <person name="Haridas S."/>
            <person name="Kuo A."/>
            <person name="Mondo S."/>
            <person name="Pangilinan J."/>
            <person name="Riley R."/>
            <person name="LaButti K."/>
            <person name="Andreopoulos B."/>
            <person name="Lipzen A."/>
            <person name="Chen C."/>
            <person name="Yan M."/>
            <person name="Daum C."/>
            <person name="Ng V."/>
            <person name="Clum A."/>
            <person name="Steindorff A."/>
            <person name="Ohm R.A."/>
            <person name="Martin F."/>
            <person name="Silar P."/>
            <person name="Natvig D.O."/>
            <person name="Lalanne C."/>
            <person name="Gautier V."/>
            <person name="Ament-Velasquez S.L."/>
            <person name="Kruys A."/>
            <person name="Hutchinson M.I."/>
            <person name="Powell A.J."/>
            <person name="Barry K."/>
            <person name="Miller A.N."/>
            <person name="Grigoriev I.V."/>
            <person name="Debuchy R."/>
            <person name="Gladieux P."/>
            <person name="Hiltunen Thoren M."/>
            <person name="Johannesson H."/>
        </authorList>
    </citation>
    <scope>NUCLEOTIDE SEQUENCE</scope>
    <source>
        <strain evidence="2">PSN309</strain>
    </source>
</reference>
<dbReference type="AlphaFoldDB" id="A0AAN6X3W3"/>
<feature type="region of interest" description="Disordered" evidence="1">
    <location>
        <begin position="48"/>
        <end position="70"/>
    </location>
</feature>
<evidence type="ECO:0000313" key="3">
    <source>
        <dbReference type="Proteomes" id="UP001302126"/>
    </source>
</evidence>
<comment type="caution">
    <text evidence="2">The sequence shown here is derived from an EMBL/GenBank/DDBJ whole genome shotgun (WGS) entry which is preliminary data.</text>
</comment>
<feature type="compositionally biased region" description="Low complexity" evidence="1">
    <location>
        <begin position="48"/>
        <end position="61"/>
    </location>
</feature>
<organism evidence="2 3">
    <name type="scientific">Podospora australis</name>
    <dbReference type="NCBI Taxonomy" id="1536484"/>
    <lineage>
        <taxon>Eukaryota</taxon>
        <taxon>Fungi</taxon>
        <taxon>Dikarya</taxon>
        <taxon>Ascomycota</taxon>
        <taxon>Pezizomycotina</taxon>
        <taxon>Sordariomycetes</taxon>
        <taxon>Sordariomycetidae</taxon>
        <taxon>Sordariales</taxon>
        <taxon>Podosporaceae</taxon>
        <taxon>Podospora</taxon>
    </lineage>
</organism>
<evidence type="ECO:0000313" key="2">
    <source>
        <dbReference type="EMBL" id="KAK4193166.1"/>
    </source>
</evidence>
<dbReference type="Proteomes" id="UP001302126">
    <property type="component" value="Unassembled WGS sequence"/>
</dbReference>
<dbReference type="EMBL" id="MU864351">
    <property type="protein sequence ID" value="KAK4193166.1"/>
    <property type="molecule type" value="Genomic_DNA"/>
</dbReference>
<name>A0AAN6X3W3_9PEZI</name>
<keyword evidence="3" id="KW-1185">Reference proteome</keyword>
<protein>
    <submittedName>
        <fullName evidence="2">Uncharacterized protein</fullName>
    </submittedName>
</protein>
<sequence>MKISIMASVFYPTALSFVAGLGSVTPAIFISNFRFKIPDEKTSVYSPHSLGSGTHSGSHHMSTLDAAACN</sequence>
<accession>A0AAN6X3W3</accession>
<evidence type="ECO:0000256" key="1">
    <source>
        <dbReference type="SAM" id="MobiDB-lite"/>
    </source>
</evidence>
<gene>
    <name evidence="2" type="ORF">QBC35DRAFT_480811</name>
</gene>
<proteinExistence type="predicted"/>
<reference evidence="2" key="2">
    <citation type="submission" date="2023-05" db="EMBL/GenBank/DDBJ databases">
        <authorList>
            <consortium name="Lawrence Berkeley National Laboratory"/>
            <person name="Steindorff A."/>
            <person name="Hensen N."/>
            <person name="Bonometti L."/>
            <person name="Westerberg I."/>
            <person name="Brannstrom I.O."/>
            <person name="Guillou S."/>
            <person name="Cros-Aarteil S."/>
            <person name="Calhoun S."/>
            <person name="Haridas S."/>
            <person name="Kuo A."/>
            <person name="Mondo S."/>
            <person name="Pangilinan J."/>
            <person name="Riley R."/>
            <person name="Labutti K."/>
            <person name="Andreopoulos B."/>
            <person name="Lipzen A."/>
            <person name="Chen C."/>
            <person name="Yanf M."/>
            <person name="Daum C."/>
            <person name="Ng V."/>
            <person name="Clum A."/>
            <person name="Ohm R."/>
            <person name="Martin F."/>
            <person name="Silar P."/>
            <person name="Natvig D."/>
            <person name="Lalanne C."/>
            <person name="Gautier V."/>
            <person name="Ament-Velasquez S.L."/>
            <person name="Kruys A."/>
            <person name="Hutchinson M.I."/>
            <person name="Powell A.J."/>
            <person name="Barry K."/>
            <person name="Miller A.N."/>
            <person name="Grigoriev I.V."/>
            <person name="Debuchy R."/>
            <person name="Gladieux P."/>
            <person name="Thoren M.H."/>
            <person name="Johannesson H."/>
        </authorList>
    </citation>
    <scope>NUCLEOTIDE SEQUENCE</scope>
    <source>
        <strain evidence="2">PSN309</strain>
    </source>
</reference>